<sequence length="569" mass="64051">MKVQDPDASGDSIPGDDIMLVERANSRARRGKTGILSSSDEQRRLYGKALQGWKEQGYLFNNWQEKEIVKAECANSEIFVPVVGSRIDRQRETDCSRCKLRRIQCDRTLPTCRKCKSRNFACPGYGPVFKWVQGVASRGRLSGRSIPVPLDAEKGPVKNAIFRPLSTQLQGDEWPGPTAYIQVNTPGVTLLSYLLQHFDKHVATKLAWVDGPDNPWRNIVMRLTHTSQLVLNSVLAMASEDLVLRYETGTPHVRRLQAASLEYRSKTVSLLGQQLNSLPRKALESPCSLEKARCILASILLLYNVELLTAESARWQVHIQGAGAVIQWMSQALCRPSLDNQADVFLLYEYYYHSVVMGLTTFDPPAEFTNHINTYDSLTVFSEFVQIMHTVTRAEREQYAGSPNATTPALEDITQAIVAARSRTLLLSQRINFRSLEAQRDFDHLASMYYYASLIYSHRVLGKGPSAERCIITSRDAVLDHLSRLTEGACFAHDLVWPLFIAGTECRGCPAEQAMVEGAMLAVIRISGRLDRNRVLSFLKTYWAMELEPGTTWINLVRSRAAQSRFLIM</sequence>
<name>A0A395HZC3_ASPHC</name>
<protein>
    <recommendedName>
        <fullName evidence="6">Zn(2)-C6 fungal-type domain-containing protein</fullName>
    </recommendedName>
</protein>
<dbReference type="OrthoDB" id="3251668at2759"/>
<dbReference type="GO" id="GO:0008270">
    <property type="term" value="F:zinc ion binding"/>
    <property type="evidence" value="ECO:0007669"/>
    <property type="project" value="InterPro"/>
</dbReference>
<keyword evidence="8" id="KW-1185">Reference proteome</keyword>
<evidence type="ECO:0000313" key="7">
    <source>
        <dbReference type="EMBL" id="RAL13047.1"/>
    </source>
</evidence>
<evidence type="ECO:0000256" key="5">
    <source>
        <dbReference type="ARBA" id="ARBA00023242"/>
    </source>
</evidence>
<dbReference type="GO" id="GO:0000981">
    <property type="term" value="F:DNA-binding transcription factor activity, RNA polymerase II-specific"/>
    <property type="evidence" value="ECO:0007669"/>
    <property type="project" value="InterPro"/>
</dbReference>
<dbReference type="PROSITE" id="PS50048">
    <property type="entry name" value="ZN2_CY6_FUNGAL_2"/>
    <property type="match status" value="1"/>
</dbReference>
<dbReference type="Gene3D" id="4.10.240.10">
    <property type="entry name" value="Zn(2)-C6 fungal-type DNA-binding domain"/>
    <property type="match status" value="1"/>
</dbReference>
<dbReference type="AlphaFoldDB" id="A0A395HZC3"/>
<keyword evidence="4" id="KW-0804">Transcription</keyword>
<gene>
    <name evidence="7" type="ORF">BO97DRAFT_433799</name>
</gene>
<dbReference type="GO" id="GO:0045944">
    <property type="term" value="P:positive regulation of transcription by RNA polymerase II"/>
    <property type="evidence" value="ECO:0007669"/>
    <property type="project" value="TreeGrafter"/>
</dbReference>
<dbReference type="PANTHER" id="PTHR37534">
    <property type="entry name" value="TRANSCRIPTIONAL ACTIVATOR PROTEIN UGA3"/>
    <property type="match status" value="1"/>
</dbReference>
<organism evidence="7 8">
    <name type="scientific">Aspergillus homomorphus (strain CBS 101889)</name>
    <dbReference type="NCBI Taxonomy" id="1450537"/>
    <lineage>
        <taxon>Eukaryota</taxon>
        <taxon>Fungi</taxon>
        <taxon>Dikarya</taxon>
        <taxon>Ascomycota</taxon>
        <taxon>Pezizomycotina</taxon>
        <taxon>Eurotiomycetes</taxon>
        <taxon>Eurotiomycetidae</taxon>
        <taxon>Eurotiales</taxon>
        <taxon>Aspergillaceae</taxon>
        <taxon>Aspergillus</taxon>
        <taxon>Aspergillus subgen. Circumdati</taxon>
    </lineage>
</organism>
<evidence type="ECO:0000256" key="4">
    <source>
        <dbReference type="ARBA" id="ARBA00023163"/>
    </source>
</evidence>
<evidence type="ECO:0000313" key="8">
    <source>
        <dbReference type="Proteomes" id="UP000248961"/>
    </source>
</evidence>
<dbReference type="SMART" id="SM00066">
    <property type="entry name" value="GAL4"/>
    <property type="match status" value="1"/>
</dbReference>
<dbReference type="CDD" id="cd00067">
    <property type="entry name" value="GAL4"/>
    <property type="match status" value="1"/>
</dbReference>
<evidence type="ECO:0000256" key="3">
    <source>
        <dbReference type="ARBA" id="ARBA00023125"/>
    </source>
</evidence>
<dbReference type="InterPro" id="IPR036864">
    <property type="entry name" value="Zn2-C6_fun-type_DNA-bd_sf"/>
</dbReference>
<dbReference type="GeneID" id="37201916"/>
<dbReference type="GO" id="GO:0005634">
    <property type="term" value="C:nucleus"/>
    <property type="evidence" value="ECO:0007669"/>
    <property type="project" value="UniProtKB-SubCell"/>
</dbReference>
<proteinExistence type="predicted"/>
<dbReference type="GO" id="GO:0000976">
    <property type="term" value="F:transcription cis-regulatory region binding"/>
    <property type="evidence" value="ECO:0007669"/>
    <property type="project" value="TreeGrafter"/>
</dbReference>
<evidence type="ECO:0000259" key="6">
    <source>
        <dbReference type="PROSITE" id="PS50048"/>
    </source>
</evidence>
<dbReference type="PANTHER" id="PTHR37534:SF17">
    <property type="entry name" value="ZN(2)-C6 FUNGAL-TYPE DOMAIN-CONTAINING PROTEIN"/>
    <property type="match status" value="1"/>
</dbReference>
<dbReference type="VEuPathDB" id="FungiDB:BO97DRAFT_433799"/>
<dbReference type="RefSeq" id="XP_025552201.1">
    <property type="nucleotide sequence ID" value="XM_025697627.1"/>
</dbReference>
<keyword evidence="3" id="KW-0238">DNA-binding</keyword>
<reference evidence="7 8" key="1">
    <citation type="submission" date="2018-02" db="EMBL/GenBank/DDBJ databases">
        <title>The genomes of Aspergillus section Nigri reveals drivers in fungal speciation.</title>
        <authorList>
            <consortium name="DOE Joint Genome Institute"/>
            <person name="Vesth T.C."/>
            <person name="Nybo J."/>
            <person name="Theobald S."/>
            <person name="Brandl J."/>
            <person name="Frisvad J.C."/>
            <person name="Nielsen K.F."/>
            <person name="Lyhne E.K."/>
            <person name="Kogle M.E."/>
            <person name="Kuo A."/>
            <person name="Riley R."/>
            <person name="Clum A."/>
            <person name="Nolan M."/>
            <person name="Lipzen A."/>
            <person name="Salamov A."/>
            <person name="Henrissat B."/>
            <person name="Wiebenga A."/>
            <person name="De vries R.P."/>
            <person name="Grigoriev I.V."/>
            <person name="Mortensen U.H."/>
            <person name="Andersen M.R."/>
            <person name="Baker S.E."/>
        </authorList>
    </citation>
    <scope>NUCLEOTIDE SEQUENCE [LARGE SCALE GENOMIC DNA]</scope>
    <source>
        <strain evidence="7 8">CBS 101889</strain>
    </source>
</reference>
<dbReference type="Pfam" id="PF00172">
    <property type="entry name" value="Zn_clus"/>
    <property type="match status" value="1"/>
</dbReference>
<dbReference type="InterPro" id="IPR021858">
    <property type="entry name" value="Fun_TF"/>
</dbReference>
<evidence type="ECO:0000256" key="1">
    <source>
        <dbReference type="ARBA" id="ARBA00004123"/>
    </source>
</evidence>
<dbReference type="Proteomes" id="UP000248961">
    <property type="component" value="Unassembled WGS sequence"/>
</dbReference>
<keyword evidence="5" id="KW-0539">Nucleus</keyword>
<feature type="domain" description="Zn(2)-C6 fungal-type" evidence="6">
    <location>
        <begin position="94"/>
        <end position="122"/>
    </location>
</feature>
<dbReference type="Pfam" id="PF11951">
    <property type="entry name" value="Fungal_trans_2"/>
    <property type="match status" value="1"/>
</dbReference>
<dbReference type="SUPFAM" id="SSF57701">
    <property type="entry name" value="Zn2/Cys6 DNA-binding domain"/>
    <property type="match status" value="1"/>
</dbReference>
<keyword evidence="2" id="KW-0805">Transcription regulation</keyword>
<accession>A0A395HZC3</accession>
<dbReference type="InterPro" id="IPR001138">
    <property type="entry name" value="Zn2Cys6_DnaBD"/>
</dbReference>
<dbReference type="EMBL" id="KZ824280">
    <property type="protein sequence ID" value="RAL13047.1"/>
    <property type="molecule type" value="Genomic_DNA"/>
</dbReference>
<evidence type="ECO:0000256" key="2">
    <source>
        <dbReference type="ARBA" id="ARBA00023015"/>
    </source>
</evidence>
<comment type="subcellular location">
    <subcellularLocation>
        <location evidence="1">Nucleus</location>
    </subcellularLocation>
</comment>